<dbReference type="WBParaSite" id="MBELARI_LOCUS1483">
    <property type="protein sequence ID" value="MBELARI_LOCUS1483"/>
    <property type="gene ID" value="MBELARI_LOCUS1483"/>
</dbReference>
<evidence type="ECO:0000313" key="3">
    <source>
        <dbReference type="WBParaSite" id="MBELARI_LOCUS1483"/>
    </source>
</evidence>
<evidence type="ECO:0000313" key="2">
    <source>
        <dbReference type="Proteomes" id="UP000887575"/>
    </source>
</evidence>
<feature type="region of interest" description="Disordered" evidence="1">
    <location>
        <begin position="19"/>
        <end position="54"/>
    </location>
</feature>
<organism evidence="2 3">
    <name type="scientific">Mesorhabditis belari</name>
    <dbReference type="NCBI Taxonomy" id="2138241"/>
    <lineage>
        <taxon>Eukaryota</taxon>
        <taxon>Metazoa</taxon>
        <taxon>Ecdysozoa</taxon>
        <taxon>Nematoda</taxon>
        <taxon>Chromadorea</taxon>
        <taxon>Rhabditida</taxon>
        <taxon>Rhabditina</taxon>
        <taxon>Rhabditomorpha</taxon>
        <taxon>Rhabditoidea</taxon>
        <taxon>Rhabditidae</taxon>
        <taxon>Mesorhabditinae</taxon>
        <taxon>Mesorhabditis</taxon>
    </lineage>
</organism>
<proteinExistence type="predicted"/>
<keyword evidence="2" id="KW-1185">Reference proteome</keyword>
<name>A0AAF3ELB4_9BILA</name>
<dbReference type="Proteomes" id="UP000887575">
    <property type="component" value="Unassembled WGS sequence"/>
</dbReference>
<sequence length="70" mass="8137">MTNSGDMDPDELRDFLRRLSESAESGKELQPNHCEKNPVPASSNRSTRRSREPARRAFSIDFYHKFKLLL</sequence>
<protein>
    <submittedName>
        <fullName evidence="3">Uncharacterized protein</fullName>
    </submittedName>
</protein>
<dbReference type="AlphaFoldDB" id="A0AAF3ELB4"/>
<accession>A0AAF3ELB4</accession>
<reference evidence="3" key="1">
    <citation type="submission" date="2024-02" db="UniProtKB">
        <authorList>
            <consortium name="WormBaseParasite"/>
        </authorList>
    </citation>
    <scope>IDENTIFICATION</scope>
</reference>
<evidence type="ECO:0000256" key="1">
    <source>
        <dbReference type="SAM" id="MobiDB-lite"/>
    </source>
</evidence>